<protein>
    <submittedName>
        <fullName evidence="3">DUF2807 domain-containing protein</fullName>
    </submittedName>
</protein>
<evidence type="ECO:0000259" key="2">
    <source>
        <dbReference type="Pfam" id="PF10988"/>
    </source>
</evidence>
<dbReference type="Gene3D" id="2.160.20.120">
    <property type="match status" value="1"/>
</dbReference>
<proteinExistence type="predicted"/>
<dbReference type="Pfam" id="PF10988">
    <property type="entry name" value="DUF2807"/>
    <property type="match status" value="1"/>
</dbReference>
<dbReference type="EMBL" id="DXHL01000036">
    <property type="protein sequence ID" value="HIW11430.1"/>
    <property type="molecule type" value="Genomic_DNA"/>
</dbReference>
<accession>A0A9D1QFV1</accession>
<evidence type="ECO:0000313" key="3">
    <source>
        <dbReference type="EMBL" id="HIW11430.1"/>
    </source>
</evidence>
<gene>
    <name evidence="3" type="ORF">H9888_08050</name>
</gene>
<feature type="domain" description="Putative auto-transporter adhesin head GIN" evidence="2">
    <location>
        <begin position="39"/>
        <end position="220"/>
    </location>
</feature>
<reference evidence="3" key="1">
    <citation type="journal article" date="2021" name="PeerJ">
        <title>Extensive microbial diversity within the chicken gut microbiome revealed by metagenomics and culture.</title>
        <authorList>
            <person name="Gilroy R."/>
            <person name="Ravi A."/>
            <person name="Getino M."/>
            <person name="Pursley I."/>
            <person name="Horton D.L."/>
            <person name="Alikhan N.F."/>
            <person name="Baker D."/>
            <person name="Gharbi K."/>
            <person name="Hall N."/>
            <person name="Watson M."/>
            <person name="Adriaenssens E.M."/>
            <person name="Foster-Nyarko E."/>
            <person name="Jarju S."/>
            <person name="Secka A."/>
            <person name="Antonio M."/>
            <person name="Oren A."/>
            <person name="Chaudhuri R.R."/>
            <person name="La Ragione R."/>
            <person name="Hildebrand F."/>
            <person name="Pallen M.J."/>
        </authorList>
    </citation>
    <scope>NUCLEOTIDE SEQUENCE</scope>
    <source>
        <strain evidence="3">ChiBcec15-1070</strain>
    </source>
</reference>
<name>A0A9D1QFV1_9BACT</name>
<dbReference type="InterPro" id="IPR021255">
    <property type="entry name" value="DUF2807"/>
</dbReference>
<feature type="signal peptide" evidence="1">
    <location>
        <begin position="1"/>
        <end position="28"/>
    </location>
</feature>
<organism evidence="3 4">
    <name type="scientific">Candidatus Rikenella faecigallinarum</name>
    <dbReference type="NCBI Taxonomy" id="2838745"/>
    <lineage>
        <taxon>Bacteria</taxon>
        <taxon>Pseudomonadati</taxon>
        <taxon>Bacteroidota</taxon>
        <taxon>Bacteroidia</taxon>
        <taxon>Bacteroidales</taxon>
        <taxon>Rikenellaceae</taxon>
        <taxon>Rikenella</taxon>
    </lineage>
</organism>
<evidence type="ECO:0000313" key="4">
    <source>
        <dbReference type="Proteomes" id="UP000823926"/>
    </source>
</evidence>
<keyword evidence="1" id="KW-0732">Signal</keyword>
<sequence>MKTHNTRFLIRLMVLPFLLLATMGNSTAQQVIETEPLAPFTALDIDGPIRIELIPADENQMQIILWDIDSKNISWRVKDHTLSIKTRKGLVNKRAYADIKLFYREISRITTIGGEVTTKYPLLCASLYLGAESSVGRMDLIVECNDITIHTSGDNTVKVNGITEYASYEAKLGSHIECLGLTASHVTADVSGKAEIQLHANELLDARAVTGGNIFFKGEPVTLYIKKSTMGGVESVNNL</sequence>
<dbReference type="AlphaFoldDB" id="A0A9D1QFV1"/>
<dbReference type="Proteomes" id="UP000823926">
    <property type="component" value="Unassembled WGS sequence"/>
</dbReference>
<reference evidence="3" key="2">
    <citation type="submission" date="2021-04" db="EMBL/GenBank/DDBJ databases">
        <authorList>
            <person name="Gilroy R."/>
        </authorList>
    </citation>
    <scope>NUCLEOTIDE SEQUENCE</scope>
    <source>
        <strain evidence="3">ChiBcec15-1070</strain>
    </source>
</reference>
<feature type="chain" id="PRO_5038973342" evidence="1">
    <location>
        <begin position="29"/>
        <end position="239"/>
    </location>
</feature>
<comment type="caution">
    <text evidence="3">The sequence shown here is derived from an EMBL/GenBank/DDBJ whole genome shotgun (WGS) entry which is preliminary data.</text>
</comment>
<evidence type="ECO:0000256" key="1">
    <source>
        <dbReference type="SAM" id="SignalP"/>
    </source>
</evidence>